<dbReference type="InterPro" id="IPR051200">
    <property type="entry name" value="Host-pathogen_enzymatic-act"/>
</dbReference>
<sequence length="358" mass="38014">MNFKKVILLALLSPIFLVSCTKDEDPIIETPLGAYDNGILILNQGGFNKGNASISYLSNDFSTLQNNIFSLVNPTLILGDVAQNMAIYGDLAFIVANISNKIEVVNRYTMAHVATITTGMNNPRYIAFANGKGYVTNWGNGSSVSDDFVAVLDLTNYTVSGTISVVEGPDKIIENNGYLYVAHSGGFGYGNTISVINTISDAVTSTINVGDVPNSMEINNGSLYVLCEGKSSWSGAETAGELDKVDLGTNTVTSSINFSLTAHPSNLDIDNEKLYYTSGSSVYSMGIAATTLPTSALLTISAQGGNTIYSFAVKNNYIYVGDAGDFSANGKVFTYFSSGTYVHSHTVGVIPAGFCFNK</sequence>
<name>A0A2U1JKF2_9FLAO</name>
<dbReference type="PROSITE" id="PS51257">
    <property type="entry name" value="PROKAR_LIPOPROTEIN"/>
    <property type="match status" value="1"/>
</dbReference>
<reference evidence="1 2" key="1">
    <citation type="submission" date="2018-04" db="EMBL/GenBank/DDBJ databases">
        <title>Flavobacterium sp. nov., isolated from glacier ice.</title>
        <authorList>
            <person name="Liu Q."/>
            <person name="Xin Y.-H."/>
        </authorList>
    </citation>
    <scope>NUCLEOTIDE SEQUENCE [LARGE SCALE GENOMIC DNA]</scope>
    <source>
        <strain evidence="1 2">RB1R5</strain>
    </source>
</reference>
<dbReference type="AlphaFoldDB" id="A0A2U1JKF2"/>
<comment type="caution">
    <text evidence="1">The sequence shown here is derived from an EMBL/GenBank/DDBJ whole genome shotgun (WGS) entry which is preliminary data.</text>
</comment>
<dbReference type="Gene3D" id="2.130.10.10">
    <property type="entry name" value="YVTN repeat-like/Quinoprotein amine dehydrogenase"/>
    <property type="match status" value="1"/>
</dbReference>
<dbReference type="Proteomes" id="UP000245449">
    <property type="component" value="Unassembled WGS sequence"/>
</dbReference>
<dbReference type="InterPro" id="IPR011048">
    <property type="entry name" value="Haem_d1_sf"/>
</dbReference>
<proteinExistence type="predicted"/>
<evidence type="ECO:0000313" key="2">
    <source>
        <dbReference type="Proteomes" id="UP000245449"/>
    </source>
</evidence>
<dbReference type="InterPro" id="IPR015943">
    <property type="entry name" value="WD40/YVTN_repeat-like_dom_sf"/>
</dbReference>
<dbReference type="Pfam" id="PF16819">
    <property type="entry name" value="DUF5074"/>
    <property type="match status" value="1"/>
</dbReference>
<dbReference type="EMBL" id="QCZI01000007">
    <property type="protein sequence ID" value="PWA05358.1"/>
    <property type="molecule type" value="Genomic_DNA"/>
</dbReference>
<accession>A0A2U1JKF2</accession>
<dbReference type="PANTHER" id="PTHR47197:SF3">
    <property type="entry name" value="DIHYDRO-HEME D1 DEHYDROGENASE"/>
    <property type="match status" value="1"/>
</dbReference>
<dbReference type="OrthoDB" id="9773938at2"/>
<organism evidence="1 2">
    <name type="scientific">Flavobacterium psychrotolerans</name>
    <dbReference type="NCBI Taxonomy" id="2169410"/>
    <lineage>
        <taxon>Bacteria</taxon>
        <taxon>Pseudomonadati</taxon>
        <taxon>Bacteroidota</taxon>
        <taxon>Flavobacteriia</taxon>
        <taxon>Flavobacteriales</taxon>
        <taxon>Flavobacteriaceae</taxon>
        <taxon>Flavobacterium</taxon>
    </lineage>
</organism>
<evidence type="ECO:0008006" key="3">
    <source>
        <dbReference type="Google" id="ProtNLM"/>
    </source>
</evidence>
<dbReference type="InterPro" id="IPR031815">
    <property type="entry name" value="DUF5074"/>
</dbReference>
<gene>
    <name evidence="1" type="ORF">DB895_07095</name>
</gene>
<keyword evidence="2" id="KW-1185">Reference proteome</keyword>
<protein>
    <recommendedName>
        <fullName evidence="3">Cell surface protein</fullName>
    </recommendedName>
</protein>
<dbReference type="PANTHER" id="PTHR47197">
    <property type="entry name" value="PROTEIN NIRF"/>
    <property type="match status" value="1"/>
</dbReference>
<evidence type="ECO:0000313" key="1">
    <source>
        <dbReference type="EMBL" id="PWA05358.1"/>
    </source>
</evidence>
<dbReference type="SUPFAM" id="SSF51004">
    <property type="entry name" value="C-terminal (heme d1) domain of cytochrome cd1-nitrite reductase"/>
    <property type="match status" value="1"/>
</dbReference>
<dbReference type="RefSeq" id="WP_116724670.1">
    <property type="nucleotide sequence ID" value="NZ_QCZI01000007.1"/>
</dbReference>